<organism evidence="1 2">
    <name type="scientific">Bifidobacterium breve</name>
    <dbReference type="NCBI Taxonomy" id="1685"/>
    <lineage>
        <taxon>Bacteria</taxon>
        <taxon>Bacillati</taxon>
        <taxon>Actinomycetota</taxon>
        <taxon>Actinomycetes</taxon>
        <taxon>Bifidobacteriales</taxon>
        <taxon>Bifidobacteriaceae</taxon>
        <taxon>Bifidobacterium</taxon>
    </lineage>
</organism>
<dbReference type="PANTHER" id="PTHR11122">
    <property type="entry name" value="APOSPORY-ASSOCIATED PROTEIN C-RELATED"/>
    <property type="match status" value="1"/>
</dbReference>
<reference evidence="1 2" key="1">
    <citation type="submission" date="2017-05" db="EMBL/GenBank/DDBJ databases">
        <title>Comparative genomics and methylome analysis of the gut commensal Bifidobacterium breve.</title>
        <authorList>
            <person name="Bottacini F."/>
            <person name="Morrissey R."/>
            <person name="Roberts R.J."/>
            <person name="James K."/>
            <person name="van Breen J."/>
            <person name="Egan M."/>
            <person name="Lambert J."/>
            <person name="van Limpt K."/>
            <person name="Stanton C."/>
            <person name="Knol J."/>
            <person name="O' Connell Motherway M."/>
            <person name="van Sinderen D."/>
        </authorList>
    </citation>
    <scope>NUCLEOTIDE SEQUENCE [LARGE SCALE GENOMIC DNA]</scope>
    <source>
        <strain evidence="1 2">NRBB51</strain>
    </source>
</reference>
<evidence type="ECO:0000313" key="2">
    <source>
        <dbReference type="Proteomes" id="UP000232609"/>
    </source>
</evidence>
<accession>A0AAN1IAF3</accession>
<dbReference type="Proteomes" id="UP000232609">
    <property type="component" value="Chromosome"/>
</dbReference>
<sequence>MRQRCIPICMWETYPTLVWWVCGGGATYLDATETGFPPRSQEPEAVTFGERPVDRVYYSDSSVQLRDAVLGRVVHIVKSGSPQTVVWNPGKEGDHMRCARPGEWRGFVAVEAAACRDRGVTLAPGESHTLSQTLSVETLDV</sequence>
<protein>
    <recommendedName>
        <fullName evidence="3">Glucose-6-phosphate 1-epimerase</fullName>
    </recommendedName>
</protein>
<dbReference type="InterPro" id="IPR008183">
    <property type="entry name" value="Aldose_1/G6P_1-epimerase"/>
</dbReference>
<dbReference type="Pfam" id="PF01263">
    <property type="entry name" value="Aldose_epim"/>
    <property type="match status" value="1"/>
</dbReference>
<dbReference type="InterPro" id="IPR014718">
    <property type="entry name" value="GH-type_carb-bd"/>
</dbReference>
<dbReference type="GO" id="GO:0030246">
    <property type="term" value="F:carbohydrate binding"/>
    <property type="evidence" value="ECO:0007669"/>
    <property type="project" value="InterPro"/>
</dbReference>
<dbReference type="InterPro" id="IPR011013">
    <property type="entry name" value="Gal_mutarotase_sf_dom"/>
</dbReference>
<dbReference type="SUPFAM" id="SSF74650">
    <property type="entry name" value="Galactose mutarotase-like"/>
    <property type="match status" value="1"/>
</dbReference>
<dbReference type="EMBL" id="CP021392">
    <property type="protein sequence ID" value="AUD80289.1"/>
    <property type="molecule type" value="Genomic_DNA"/>
</dbReference>
<dbReference type="AlphaFoldDB" id="A0AAN1IAF3"/>
<evidence type="ECO:0000313" key="1">
    <source>
        <dbReference type="EMBL" id="AUD80289.1"/>
    </source>
</evidence>
<dbReference type="GO" id="GO:0016853">
    <property type="term" value="F:isomerase activity"/>
    <property type="evidence" value="ECO:0007669"/>
    <property type="project" value="InterPro"/>
</dbReference>
<name>A0AAN1IAF3_BIFBR</name>
<dbReference type="PANTHER" id="PTHR11122:SF13">
    <property type="entry name" value="GLUCOSE-6-PHOSPHATE 1-EPIMERASE"/>
    <property type="match status" value="1"/>
</dbReference>
<dbReference type="Gene3D" id="2.70.98.10">
    <property type="match status" value="1"/>
</dbReference>
<evidence type="ECO:0008006" key="3">
    <source>
        <dbReference type="Google" id="ProtNLM"/>
    </source>
</evidence>
<gene>
    <name evidence="1" type="ORF">NRBB51_0176</name>
</gene>
<proteinExistence type="predicted"/>
<dbReference type="GO" id="GO:0005975">
    <property type="term" value="P:carbohydrate metabolic process"/>
    <property type="evidence" value="ECO:0007669"/>
    <property type="project" value="InterPro"/>
</dbReference>